<dbReference type="InterPro" id="IPR006143">
    <property type="entry name" value="RND_pump_MFP"/>
</dbReference>
<feature type="domain" description="Heavy metal binding" evidence="4">
    <location>
        <begin position="49"/>
        <end position="73"/>
    </location>
</feature>
<dbReference type="InterPro" id="IPR058790">
    <property type="entry name" value="BSH_CusB"/>
</dbReference>
<evidence type="ECO:0000256" key="1">
    <source>
        <dbReference type="ARBA" id="ARBA00009477"/>
    </source>
</evidence>
<dbReference type="Proteomes" id="UP000243197">
    <property type="component" value="Chromosome"/>
</dbReference>
<proteinExistence type="inferred from homology"/>
<feature type="domain" description="DUF3347" evidence="3">
    <location>
        <begin position="435"/>
        <end position="521"/>
    </location>
</feature>
<evidence type="ECO:0000259" key="3">
    <source>
        <dbReference type="Pfam" id="PF11827"/>
    </source>
</evidence>
<dbReference type="GO" id="GO:0015679">
    <property type="term" value="P:plasma membrane copper ion transport"/>
    <property type="evidence" value="ECO:0007669"/>
    <property type="project" value="TreeGrafter"/>
</dbReference>
<organism evidence="7 8">
    <name type="scientific">Ichthyobacterium seriolicida</name>
    <dbReference type="NCBI Taxonomy" id="242600"/>
    <lineage>
        <taxon>Bacteria</taxon>
        <taxon>Pseudomonadati</taxon>
        <taxon>Bacteroidota</taxon>
        <taxon>Flavobacteriia</taxon>
        <taxon>Flavobacteriales</taxon>
        <taxon>Ichthyobacteriaceae</taxon>
        <taxon>Ichthyobacterium</taxon>
    </lineage>
</organism>
<keyword evidence="2" id="KW-0813">Transport</keyword>
<dbReference type="AlphaFoldDB" id="A0A1J1DW44"/>
<dbReference type="InterPro" id="IPR045800">
    <property type="entry name" value="HMBD"/>
</dbReference>
<dbReference type="Pfam" id="PF25919">
    <property type="entry name" value="BSH_CusB"/>
    <property type="match status" value="1"/>
</dbReference>
<protein>
    <submittedName>
        <fullName evidence="7">RND family efflux transporter MFP subunit</fullName>
    </submittedName>
</protein>
<dbReference type="PANTHER" id="PTHR30097">
    <property type="entry name" value="CATION EFFLUX SYSTEM PROTEIN CUSB"/>
    <property type="match status" value="1"/>
</dbReference>
<evidence type="ECO:0000259" key="6">
    <source>
        <dbReference type="Pfam" id="PF25954"/>
    </source>
</evidence>
<dbReference type="KEGG" id="ise:JBKA6_0069"/>
<evidence type="ECO:0000259" key="4">
    <source>
        <dbReference type="Pfam" id="PF19335"/>
    </source>
</evidence>
<gene>
    <name evidence="7" type="ORF">JBKA6_0069</name>
</gene>
<evidence type="ECO:0000259" key="5">
    <source>
        <dbReference type="Pfam" id="PF25919"/>
    </source>
</evidence>
<dbReference type="InterPro" id="IPR051909">
    <property type="entry name" value="MFP_Cation_Efflux"/>
</dbReference>
<dbReference type="RefSeq" id="WP_096684653.1">
    <property type="nucleotide sequence ID" value="NZ_AP014564.1"/>
</dbReference>
<dbReference type="InterPro" id="IPR021782">
    <property type="entry name" value="DUF3347"/>
</dbReference>
<dbReference type="Gene3D" id="2.40.420.20">
    <property type="match status" value="1"/>
</dbReference>
<dbReference type="GO" id="GO:0022857">
    <property type="term" value="F:transmembrane transporter activity"/>
    <property type="evidence" value="ECO:0007669"/>
    <property type="project" value="InterPro"/>
</dbReference>
<keyword evidence="8" id="KW-1185">Reference proteome</keyword>
<dbReference type="GO" id="GO:0016020">
    <property type="term" value="C:membrane"/>
    <property type="evidence" value="ECO:0007669"/>
    <property type="project" value="InterPro"/>
</dbReference>
<dbReference type="GO" id="GO:0060003">
    <property type="term" value="P:copper ion export"/>
    <property type="evidence" value="ECO:0007669"/>
    <property type="project" value="TreeGrafter"/>
</dbReference>
<dbReference type="Pfam" id="PF19335">
    <property type="entry name" value="HMBD"/>
    <property type="match status" value="1"/>
</dbReference>
<name>A0A1J1DW44_9FLAO</name>
<comment type="similarity">
    <text evidence="1">Belongs to the membrane fusion protein (MFP) (TC 8.A.1) family.</text>
</comment>
<dbReference type="FunFam" id="2.40.30.170:FF:000010">
    <property type="entry name" value="Efflux RND transporter periplasmic adaptor subunit"/>
    <property type="match status" value="1"/>
</dbReference>
<dbReference type="NCBIfam" id="TIGR01730">
    <property type="entry name" value="RND_mfp"/>
    <property type="match status" value="1"/>
</dbReference>
<feature type="domain" description="CusB-like beta-barrel" evidence="6">
    <location>
        <begin position="248"/>
        <end position="322"/>
    </location>
</feature>
<dbReference type="OrthoDB" id="9806939at2"/>
<dbReference type="SUPFAM" id="SSF111369">
    <property type="entry name" value="HlyD-like secretion proteins"/>
    <property type="match status" value="1"/>
</dbReference>
<dbReference type="Pfam" id="PF25954">
    <property type="entry name" value="Beta-barrel_RND_2"/>
    <property type="match status" value="1"/>
</dbReference>
<sequence>MKNINKKQLLISILLLLIGIYLGKIFFGSENKENQDENKTSTPEKQSIWTCSMHPQIKQKNSGKCPLCGMDLTILEEEESTNETSQLLELNQNSMTLANIQTSKVEYDNFKKEFYLNGKVIVDERKISTQTAHFDGKVEKLYINFTGEKIVKGQKIIAVYSPQIVTAQEELLESIKYKDENLIPSVKRKLDFWRIDKKTIDKIIKTKSIIRTFDVISDFEGIVTYKNVNIGDHVDPGTTLYKIADLSKLWIVFDAYEKHIKHIHKGDEVEITFDVPGLEKITSKVAFIDPVINEKTRVAKVRVEIENFEDKILPEMFTTGKFVSFRKKKKLKIPKTAVLWTGKQSIVYLKTPDSKKHSFKAVEVSLYDHSEDYYFIKSGLNKGDEIVINGAFTIDAAAQLQGKNSMMNQITKSESSKKKYRTQASDKLKSEIKKIYYAYLGLKNTLAEDDVKKTSLQIKKLNTALSDISSYDSKKEFKSIISSLKNQVGKMLNLDNDIEKYRKHFLQVSESMIQIIGMFKMGEEIYLNFCSMADNNKGAYWLSDEKDIKNPYFGSSMLRCGEIKKVYN</sequence>
<dbReference type="GO" id="GO:0030288">
    <property type="term" value="C:outer membrane-bounded periplasmic space"/>
    <property type="evidence" value="ECO:0007669"/>
    <property type="project" value="TreeGrafter"/>
</dbReference>
<dbReference type="GO" id="GO:0046914">
    <property type="term" value="F:transition metal ion binding"/>
    <property type="evidence" value="ECO:0007669"/>
    <property type="project" value="TreeGrafter"/>
</dbReference>
<dbReference type="Pfam" id="PF11827">
    <property type="entry name" value="DUF3347"/>
    <property type="match status" value="1"/>
</dbReference>
<evidence type="ECO:0000313" key="7">
    <source>
        <dbReference type="EMBL" id="BAV94082.1"/>
    </source>
</evidence>
<dbReference type="EMBL" id="AP014564">
    <property type="protein sequence ID" value="BAV94082.1"/>
    <property type="molecule type" value="Genomic_DNA"/>
</dbReference>
<feature type="domain" description="CusB-like barrel-sandwich hybrid" evidence="5">
    <location>
        <begin position="132"/>
        <end position="244"/>
    </location>
</feature>
<evidence type="ECO:0000313" key="8">
    <source>
        <dbReference type="Proteomes" id="UP000243197"/>
    </source>
</evidence>
<dbReference type="InterPro" id="IPR058792">
    <property type="entry name" value="Beta-barrel_RND_2"/>
</dbReference>
<dbReference type="PANTHER" id="PTHR30097:SF15">
    <property type="entry name" value="CATION EFFLUX SYSTEM PROTEIN CUSB"/>
    <property type="match status" value="1"/>
</dbReference>
<dbReference type="Gene3D" id="2.40.30.170">
    <property type="match status" value="1"/>
</dbReference>
<evidence type="ECO:0000256" key="2">
    <source>
        <dbReference type="ARBA" id="ARBA00022448"/>
    </source>
</evidence>
<reference evidence="7 8" key="1">
    <citation type="submission" date="2014-03" db="EMBL/GenBank/DDBJ databases">
        <title>complete genome sequence of Flavobacteriaceae bacterium JBKA-6.</title>
        <authorList>
            <person name="Takano T."/>
            <person name="Nakamura Y."/>
            <person name="Takuma S."/>
            <person name="Yasuike M."/>
            <person name="Matsuyama T."/>
            <person name="Sakai T."/>
            <person name="Fujiwara A."/>
            <person name="Kimoto K."/>
            <person name="Fukuda Y."/>
            <person name="Kondo H."/>
            <person name="Hirono I."/>
            <person name="Nakayasu C."/>
        </authorList>
    </citation>
    <scope>NUCLEOTIDE SEQUENCE [LARGE SCALE GENOMIC DNA]</scope>
    <source>
        <strain evidence="7 8">JBKA-6</strain>
    </source>
</reference>
<accession>A0A1J1DW44</accession>